<feature type="chain" id="PRO_5008060199" description="Alginate export domain-containing protein" evidence="1">
    <location>
        <begin position="24"/>
        <end position="441"/>
    </location>
</feature>
<dbReference type="InterPro" id="IPR025388">
    <property type="entry name" value="Alginate_export_dom"/>
</dbReference>
<name>A0A177E7X0_9BACT</name>
<dbReference type="Pfam" id="PF13372">
    <property type="entry name" value="Alginate_exp"/>
    <property type="match status" value="1"/>
</dbReference>
<dbReference type="RefSeq" id="WP_068541386.1">
    <property type="nucleotide sequence ID" value="NZ_LSFI01000014.1"/>
</dbReference>
<dbReference type="InterPro" id="IPR023614">
    <property type="entry name" value="Porin_dom_sf"/>
</dbReference>
<dbReference type="Proteomes" id="UP000076964">
    <property type="component" value="Unassembled WGS sequence"/>
</dbReference>
<feature type="signal peptide" evidence="1">
    <location>
        <begin position="1"/>
        <end position="23"/>
    </location>
</feature>
<protein>
    <recommendedName>
        <fullName evidence="2">Alginate export domain-containing protein</fullName>
    </recommendedName>
</protein>
<evidence type="ECO:0000259" key="2">
    <source>
        <dbReference type="Pfam" id="PF13372"/>
    </source>
</evidence>
<comment type="caution">
    <text evidence="3">The sequence shown here is derived from an EMBL/GenBank/DDBJ whole genome shotgun (WGS) entry which is preliminary data.</text>
</comment>
<keyword evidence="4" id="KW-1185">Reference proteome</keyword>
<dbReference type="EMBL" id="LSFI01000014">
    <property type="protein sequence ID" value="OAG28044.1"/>
    <property type="molecule type" value="Genomic_DNA"/>
</dbReference>
<evidence type="ECO:0000313" key="4">
    <source>
        <dbReference type="Proteomes" id="UP000076964"/>
    </source>
</evidence>
<evidence type="ECO:0000256" key="1">
    <source>
        <dbReference type="SAM" id="SignalP"/>
    </source>
</evidence>
<dbReference type="Gene3D" id="2.40.160.10">
    <property type="entry name" value="Porin"/>
    <property type="match status" value="1"/>
</dbReference>
<evidence type="ECO:0000313" key="3">
    <source>
        <dbReference type="EMBL" id="OAG28044.1"/>
    </source>
</evidence>
<proteinExistence type="predicted"/>
<reference evidence="3 4" key="1">
    <citation type="submission" date="2016-02" db="EMBL/GenBank/DDBJ databases">
        <title>Draft genome sequence of Thermodesulfatator sp. S606.</title>
        <authorList>
            <person name="Lai Q."/>
            <person name="Cao J."/>
            <person name="Dupont S."/>
            <person name="Shao Z."/>
            <person name="Jebbar M."/>
            <person name="Alain K."/>
        </authorList>
    </citation>
    <scope>NUCLEOTIDE SEQUENCE [LARGE SCALE GENOMIC DNA]</scope>
    <source>
        <strain evidence="3 4">S606</strain>
    </source>
</reference>
<dbReference type="AlphaFoldDB" id="A0A177E7X0"/>
<feature type="domain" description="Alginate export" evidence="2">
    <location>
        <begin position="116"/>
        <end position="416"/>
    </location>
</feature>
<gene>
    <name evidence="3" type="ORF">TH606_03715</name>
</gene>
<organism evidence="3 4">
    <name type="scientific">Thermodesulfatator autotrophicus</name>
    <dbReference type="NCBI Taxonomy" id="1795632"/>
    <lineage>
        <taxon>Bacteria</taxon>
        <taxon>Pseudomonadati</taxon>
        <taxon>Thermodesulfobacteriota</taxon>
        <taxon>Thermodesulfobacteria</taxon>
        <taxon>Thermodesulfobacteriales</taxon>
        <taxon>Thermodesulfatatoraceae</taxon>
        <taxon>Thermodesulfatator</taxon>
    </lineage>
</organism>
<keyword evidence="1" id="KW-0732">Signal</keyword>
<sequence>MKGMVKVMLICLALVFGATVSKAAFLDDFTNALTNGKPTFEMRWSFEVSDLNDDADRSKAVGFNVRTRLGYRTAKLYDIFSAYIQLHNVTNITENFSWTGGGDASYDVIADPDGSRVHQAYLDISCPDGRGVFRIGKQEILFDDVRLIGNIDWRQNGQSFDAAKLNLKLIENVNFDAVYVSRVNDILLEHSDLRGYWFHLAYTGFENHKVSLFAYLNDFEDADYRDSATYGVRAFGKVPFQENVALRYDLTIAYQTDFADDGDAKSYRTVGSETLKEHGAMLFNISVATDWKLDLPYIQMGSIGFGYQMIEGADGSDKPFDTLFSTAHKWNGWADQFLATNGGALYLGLEDYWIEASVKFLGMSFKAVYHYFDTETSVDGLYNGYNDEYGQELDLLLVKSFNKNIKGLIKAAFFDAENDAEENGVPVEDEVVFWTRLMIKF</sequence>
<dbReference type="STRING" id="1795632.TH606_03715"/>
<accession>A0A177E7X0</accession>